<dbReference type="InterPro" id="IPR000890">
    <property type="entry name" value="Aliphatic_acid_kin_short-chain"/>
</dbReference>
<keyword evidence="4 9" id="KW-0808">Transferase</keyword>
<dbReference type="NCBIfam" id="NF002834">
    <property type="entry name" value="PRK03011.1-5"/>
    <property type="match status" value="1"/>
</dbReference>
<dbReference type="PANTHER" id="PTHR21060">
    <property type="entry name" value="ACETATE KINASE"/>
    <property type="match status" value="1"/>
</dbReference>
<dbReference type="PROSITE" id="PS01075">
    <property type="entry name" value="ACETATE_KINASE_1"/>
    <property type="match status" value="1"/>
</dbReference>
<comment type="subcellular location">
    <subcellularLocation>
        <location evidence="1 9">Cytoplasm</location>
    </subcellularLocation>
</comment>
<dbReference type="NCBIfam" id="TIGR02707">
    <property type="entry name" value="butyr_kinase"/>
    <property type="match status" value="1"/>
</dbReference>
<proteinExistence type="inferred from homology"/>
<evidence type="ECO:0000256" key="3">
    <source>
        <dbReference type="ARBA" id="ARBA00022490"/>
    </source>
</evidence>
<keyword evidence="3 9" id="KW-0963">Cytoplasm</keyword>
<evidence type="ECO:0000256" key="9">
    <source>
        <dbReference type="HAMAP-Rule" id="MF_00542"/>
    </source>
</evidence>
<keyword evidence="12" id="KW-1185">Reference proteome</keyword>
<keyword evidence="5 9" id="KW-0547">Nucleotide-binding</keyword>
<evidence type="ECO:0000256" key="1">
    <source>
        <dbReference type="ARBA" id="ARBA00004496"/>
    </source>
</evidence>
<dbReference type="EMBL" id="FQZO01000003">
    <property type="protein sequence ID" value="SHJ22074.1"/>
    <property type="molecule type" value="Genomic_DNA"/>
</dbReference>
<gene>
    <name evidence="9" type="primary">buk</name>
    <name evidence="11" type="ORF">SAMN05444401_2535</name>
</gene>
<dbReference type="HAMAP" id="MF_00542">
    <property type="entry name" value="Butyrate_kinase"/>
    <property type="match status" value="1"/>
</dbReference>
<dbReference type="AlphaFoldDB" id="A0A1M6HIU1"/>
<sequence>MDNKNLILAINPGSTSTKIAVFHDGICIEVENLSHSNEEISKYTCIYQQKDMRTDTIMTWLKEKDISLEKLKAVVGRGGLLRPMPGGTYLVTEAMLKDLQEGIQGQHASNLGGIIAYDIAEPLNIPAFIVDPVAVDEIEDVARISGMPEITRKSLVHALNIKATSRKVCDKINKDMKTCSFIVAHLGGGISIVPLQYGRIIDVNNANEEGPFSPERSGGLPAGDLVRLCFSGKYSYDDIKKKIMGRGGLIGYLGTNDGRVINKRIQSGDRGAELIYKALAYQISKEIASMATVLRGKVDRIVLTGGLAYDKLLTQWIEERVSFIAPVEVFPGENEMESLAQGAERVLKQQEEAKIYENEVYINGKKF</sequence>
<evidence type="ECO:0000313" key="12">
    <source>
        <dbReference type="Proteomes" id="UP000184080"/>
    </source>
</evidence>
<dbReference type="InterPro" id="IPR023865">
    <property type="entry name" value="Aliphatic_acid_kinase_CS"/>
</dbReference>
<evidence type="ECO:0000313" key="11">
    <source>
        <dbReference type="EMBL" id="SHJ22074.1"/>
    </source>
</evidence>
<dbReference type="RefSeq" id="WP_073007041.1">
    <property type="nucleotide sequence ID" value="NZ_FQZO01000003.1"/>
</dbReference>
<dbReference type="GO" id="GO:0008776">
    <property type="term" value="F:acetate kinase activity"/>
    <property type="evidence" value="ECO:0007669"/>
    <property type="project" value="TreeGrafter"/>
</dbReference>
<evidence type="ECO:0000256" key="2">
    <source>
        <dbReference type="ARBA" id="ARBA00008748"/>
    </source>
</evidence>
<accession>A0A1M6HIU1</accession>
<reference evidence="11 12" key="1">
    <citation type="submission" date="2016-11" db="EMBL/GenBank/DDBJ databases">
        <authorList>
            <person name="Jaros S."/>
            <person name="Januszkiewicz K."/>
            <person name="Wedrychowicz H."/>
        </authorList>
    </citation>
    <scope>NUCLEOTIDE SEQUENCE [LARGE SCALE GENOMIC DNA]</scope>
    <source>
        <strain evidence="11 12">DSM 21864</strain>
    </source>
</reference>
<dbReference type="EC" id="2.7.2.7" evidence="9"/>
<dbReference type="GO" id="GO:0005737">
    <property type="term" value="C:cytoplasm"/>
    <property type="evidence" value="ECO:0007669"/>
    <property type="project" value="UniProtKB-SubCell"/>
</dbReference>
<evidence type="ECO:0000256" key="7">
    <source>
        <dbReference type="ARBA" id="ARBA00022840"/>
    </source>
</evidence>
<dbReference type="PANTHER" id="PTHR21060:SF20">
    <property type="entry name" value="BUTYRATE KINASE 1-RELATED"/>
    <property type="match status" value="1"/>
</dbReference>
<dbReference type="Pfam" id="PF00871">
    <property type="entry name" value="Acetate_kinase"/>
    <property type="match status" value="1"/>
</dbReference>
<dbReference type="PRINTS" id="PR00471">
    <property type="entry name" value="ACETATEKNASE"/>
</dbReference>
<dbReference type="GO" id="GO:0005524">
    <property type="term" value="F:ATP binding"/>
    <property type="evidence" value="ECO:0007669"/>
    <property type="project" value="UniProtKB-KW"/>
</dbReference>
<dbReference type="CDD" id="cd24011">
    <property type="entry name" value="ASKHA_NBD_BK"/>
    <property type="match status" value="1"/>
</dbReference>
<keyword evidence="7 9" id="KW-0067">ATP-binding</keyword>
<evidence type="ECO:0000256" key="4">
    <source>
        <dbReference type="ARBA" id="ARBA00022679"/>
    </source>
</evidence>
<dbReference type="InterPro" id="IPR011245">
    <property type="entry name" value="Butyrate_kin"/>
</dbReference>
<dbReference type="OrthoDB" id="9771859at2"/>
<dbReference type="GO" id="GO:0006083">
    <property type="term" value="P:acetate metabolic process"/>
    <property type="evidence" value="ECO:0007669"/>
    <property type="project" value="TreeGrafter"/>
</dbReference>
<dbReference type="GO" id="GO:0047761">
    <property type="term" value="F:butyrate kinase activity"/>
    <property type="evidence" value="ECO:0007669"/>
    <property type="project" value="UniProtKB-UniRule"/>
</dbReference>
<dbReference type="SUPFAM" id="SSF53067">
    <property type="entry name" value="Actin-like ATPase domain"/>
    <property type="match status" value="2"/>
</dbReference>
<dbReference type="Gene3D" id="3.30.420.40">
    <property type="match status" value="2"/>
</dbReference>
<evidence type="ECO:0000256" key="6">
    <source>
        <dbReference type="ARBA" id="ARBA00022777"/>
    </source>
</evidence>
<comment type="similarity">
    <text evidence="2 9 10">Belongs to the acetokinase family.</text>
</comment>
<keyword evidence="6 9" id="KW-0418">Kinase</keyword>
<organism evidence="11 12">
    <name type="scientific">Clostridium amylolyticum</name>
    <dbReference type="NCBI Taxonomy" id="1121298"/>
    <lineage>
        <taxon>Bacteria</taxon>
        <taxon>Bacillati</taxon>
        <taxon>Bacillota</taxon>
        <taxon>Clostridia</taxon>
        <taxon>Eubacteriales</taxon>
        <taxon>Clostridiaceae</taxon>
        <taxon>Clostridium</taxon>
    </lineage>
</organism>
<comment type="catalytic activity">
    <reaction evidence="8 9">
        <text>butanoate + ATP = butanoyl phosphate + ADP</text>
        <dbReference type="Rhea" id="RHEA:13585"/>
        <dbReference type="ChEBI" id="CHEBI:17968"/>
        <dbReference type="ChEBI" id="CHEBI:30616"/>
        <dbReference type="ChEBI" id="CHEBI:58079"/>
        <dbReference type="ChEBI" id="CHEBI:456216"/>
        <dbReference type="EC" id="2.7.2.7"/>
    </reaction>
</comment>
<evidence type="ECO:0000256" key="5">
    <source>
        <dbReference type="ARBA" id="ARBA00022741"/>
    </source>
</evidence>
<evidence type="ECO:0000256" key="8">
    <source>
        <dbReference type="ARBA" id="ARBA00048596"/>
    </source>
</evidence>
<dbReference type="PIRSF" id="PIRSF036458">
    <property type="entry name" value="Butyrate_kin"/>
    <property type="match status" value="1"/>
</dbReference>
<name>A0A1M6HIU1_9CLOT</name>
<dbReference type="Proteomes" id="UP000184080">
    <property type="component" value="Unassembled WGS sequence"/>
</dbReference>
<dbReference type="STRING" id="1121298.SAMN05444401_2535"/>
<evidence type="ECO:0000256" key="10">
    <source>
        <dbReference type="RuleBase" id="RU003835"/>
    </source>
</evidence>
<dbReference type="InterPro" id="IPR043129">
    <property type="entry name" value="ATPase_NBD"/>
</dbReference>
<protein>
    <recommendedName>
        <fullName evidence="9">Probable butyrate kinase</fullName>
        <shortName evidence="9">BK</shortName>
        <ecNumber evidence="9">2.7.2.7</ecNumber>
    </recommendedName>
    <alternativeName>
        <fullName evidence="9">Branched-chain carboxylic acid kinase</fullName>
    </alternativeName>
</protein>